<sequence length="83" mass="9645">MYNTGDIYRIIQDALDANQIYCTDSKLGDGSEDTYETDTEFVSGNDAPLIATVKHQHFDYNRSYQENEHTETTKFRIKVEMIE</sequence>
<protein>
    <submittedName>
        <fullName evidence="1">Uncharacterized protein</fullName>
    </submittedName>
</protein>
<name>A0A8S5TEF4_9CAUD</name>
<organism evidence="1">
    <name type="scientific">Siphoviridae sp. ct1IF5</name>
    <dbReference type="NCBI Taxonomy" id="2827765"/>
    <lineage>
        <taxon>Viruses</taxon>
        <taxon>Duplodnaviria</taxon>
        <taxon>Heunggongvirae</taxon>
        <taxon>Uroviricota</taxon>
        <taxon>Caudoviricetes</taxon>
    </lineage>
</organism>
<reference evidence="1" key="1">
    <citation type="journal article" date="2021" name="Proc. Natl. Acad. Sci. U.S.A.">
        <title>A Catalog of Tens of Thousands of Viruses from Human Metagenomes Reveals Hidden Associations with Chronic Diseases.</title>
        <authorList>
            <person name="Tisza M.J."/>
            <person name="Buck C.B."/>
        </authorList>
    </citation>
    <scope>NUCLEOTIDE SEQUENCE</scope>
    <source>
        <strain evidence="1">Ct1IF5</strain>
    </source>
</reference>
<accession>A0A8S5TEF4</accession>
<proteinExistence type="predicted"/>
<evidence type="ECO:0000313" key="1">
    <source>
        <dbReference type="EMBL" id="DAF61693.1"/>
    </source>
</evidence>
<dbReference type="EMBL" id="BK032815">
    <property type="protein sequence ID" value="DAF61693.1"/>
    <property type="molecule type" value="Genomic_DNA"/>
</dbReference>